<evidence type="ECO:0000256" key="1">
    <source>
        <dbReference type="SAM" id="Phobius"/>
    </source>
</evidence>
<accession>A0ABY5H076</accession>
<keyword evidence="3" id="KW-1185">Reference proteome</keyword>
<keyword evidence="1" id="KW-1133">Transmembrane helix</keyword>
<dbReference type="Proteomes" id="UP001059950">
    <property type="component" value="Chromosome"/>
</dbReference>
<gene>
    <name evidence="2" type="ORF">KDX31_07035</name>
</gene>
<evidence type="ECO:0000313" key="2">
    <source>
        <dbReference type="EMBL" id="UTW04745.1"/>
    </source>
</evidence>
<name>A0ABY5H076_9GAMM</name>
<protein>
    <submittedName>
        <fullName evidence="2">Uncharacterized protein</fullName>
    </submittedName>
</protein>
<proteinExistence type="predicted"/>
<feature type="transmembrane region" description="Helical" evidence="1">
    <location>
        <begin position="32"/>
        <end position="49"/>
    </location>
</feature>
<evidence type="ECO:0000313" key="3">
    <source>
        <dbReference type="Proteomes" id="UP001059950"/>
    </source>
</evidence>
<sequence>MRLPTPIYESIPYLCFATCLLLAILYNQNSGILLTALVLYLVGSSIWIMRSNYRRRDRREHRLLVSQIARGNVEGYTPEWFYEGLPFFYLAGGAICYTLITNPLGFVSGTLLVLAGLIVLRIRIHCRHELKTPPYNA</sequence>
<feature type="transmembrane region" description="Helical" evidence="1">
    <location>
        <begin position="7"/>
        <end position="26"/>
    </location>
</feature>
<organism evidence="2 3">
    <name type="scientific">Amphritea atlantica</name>
    <dbReference type="NCBI Taxonomy" id="355243"/>
    <lineage>
        <taxon>Bacteria</taxon>
        <taxon>Pseudomonadati</taxon>
        <taxon>Pseudomonadota</taxon>
        <taxon>Gammaproteobacteria</taxon>
        <taxon>Oceanospirillales</taxon>
        <taxon>Oceanospirillaceae</taxon>
        <taxon>Amphritea</taxon>
    </lineage>
</organism>
<feature type="transmembrane region" description="Helical" evidence="1">
    <location>
        <begin position="80"/>
        <end position="100"/>
    </location>
</feature>
<keyword evidence="1" id="KW-0812">Transmembrane</keyword>
<dbReference type="EMBL" id="CP073344">
    <property type="protein sequence ID" value="UTW04745.1"/>
    <property type="molecule type" value="Genomic_DNA"/>
</dbReference>
<keyword evidence="1" id="KW-0472">Membrane</keyword>
<reference evidence="2" key="1">
    <citation type="submission" date="2021-04" db="EMBL/GenBank/DDBJ databases">
        <title>Oceanospirillales bacteria with DddD are important DMSP degraders in coastal seawater.</title>
        <authorList>
            <person name="Liu J."/>
        </authorList>
    </citation>
    <scope>NUCLEOTIDE SEQUENCE</scope>
    <source>
        <strain evidence="2">GY6</strain>
    </source>
</reference>
<feature type="transmembrane region" description="Helical" evidence="1">
    <location>
        <begin position="106"/>
        <end position="124"/>
    </location>
</feature>